<feature type="compositionally biased region" description="Basic and acidic residues" evidence="1">
    <location>
        <begin position="14"/>
        <end position="25"/>
    </location>
</feature>
<proteinExistence type="predicted"/>
<reference evidence="2 3" key="1">
    <citation type="journal article" date="2024" name="G3 (Bethesda)">
        <title>Genome assembly of Hibiscus sabdariffa L. provides insights into metabolisms of medicinal natural products.</title>
        <authorList>
            <person name="Kim T."/>
        </authorList>
    </citation>
    <scope>NUCLEOTIDE SEQUENCE [LARGE SCALE GENOMIC DNA]</scope>
    <source>
        <strain evidence="2">TK-2024</strain>
        <tissue evidence="2">Old leaves</tissue>
    </source>
</reference>
<accession>A0ABR2BU42</accession>
<gene>
    <name evidence="2" type="ORF">V6N12_035345</name>
</gene>
<comment type="caution">
    <text evidence="2">The sequence shown here is derived from an EMBL/GenBank/DDBJ whole genome shotgun (WGS) entry which is preliminary data.</text>
</comment>
<name>A0ABR2BU42_9ROSI</name>
<organism evidence="2 3">
    <name type="scientific">Hibiscus sabdariffa</name>
    <name type="common">roselle</name>
    <dbReference type="NCBI Taxonomy" id="183260"/>
    <lineage>
        <taxon>Eukaryota</taxon>
        <taxon>Viridiplantae</taxon>
        <taxon>Streptophyta</taxon>
        <taxon>Embryophyta</taxon>
        <taxon>Tracheophyta</taxon>
        <taxon>Spermatophyta</taxon>
        <taxon>Magnoliopsida</taxon>
        <taxon>eudicotyledons</taxon>
        <taxon>Gunneridae</taxon>
        <taxon>Pentapetalae</taxon>
        <taxon>rosids</taxon>
        <taxon>malvids</taxon>
        <taxon>Malvales</taxon>
        <taxon>Malvaceae</taxon>
        <taxon>Malvoideae</taxon>
        <taxon>Hibiscus</taxon>
    </lineage>
</organism>
<feature type="region of interest" description="Disordered" evidence="1">
    <location>
        <begin position="1"/>
        <end position="25"/>
    </location>
</feature>
<dbReference type="EMBL" id="JBBPBM010000089">
    <property type="protein sequence ID" value="KAK8510022.1"/>
    <property type="molecule type" value="Genomic_DNA"/>
</dbReference>
<evidence type="ECO:0000256" key="1">
    <source>
        <dbReference type="SAM" id="MobiDB-lite"/>
    </source>
</evidence>
<evidence type="ECO:0000313" key="3">
    <source>
        <dbReference type="Proteomes" id="UP001472677"/>
    </source>
</evidence>
<keyword evidence="3" id="KW-1185">Reference proteome</keyword>
<evidence type="ECO:0000313" key="2">
    <source>
        <dbReference type="EMBL" id="KAK8510022.1"/>
    </source>
</evidence>
<dbReference type="Proteomes" id="UP001472677">
    <property type="component" value="Unassembled WGS sequence"/>
</dbReference>
<protein>
    <submittedName>
        <fullName evidence="2">Uncharacterized protein</fullName>
    </submittedName>
</protein>
<sequence>MRFGFHLRPSQRSSESRVRSGERQELATKRVLPGQDDSYIERVQVWDSPTWWTCDKRLKGGFWDKMAVAKRGLRFQIRSHSGLAMRSSDALIREFQGFSLRFEFLSSLSSPIPASGALSPLSEASRHYWSSDIMFLSETKQQKRFLEKIKMKMKLENSFYVESIGLAGGLSLWWTKDTQIKILKYGKNFIDTEISSKGETNWF</sequence>